<dbReference type="PROSITE" id="PS51371">
    <property type="entry name" value="CBS"/>
    <property type="match status" value="1"/>
</dbReference>
<gene>
    <name evidence="12" type="ORF">M409DRAFT_24176</name>
</gene>
<comment type="caution">
    <text evidence="9">Lacks conserved residue(s) required for the propagation of feature annotation.</text>
</comment>
<dbReference type="SUPFAM" id="SSF81340">
    <property type="entry name" value="Clc chloride channel"/>
    <property type="match status" value="1"/>
</dbReference>
<feature type="region of interest" description="Disordered" evidence="10">
    <location>
        <begin position="855"/>
        <end position="904"/>
    </location>
</feature>
<feature type="transmembrane region" description="Helical" evidence="9">
    <location>
        <begin position="211"/>
        <end position="229"/>
    </location>
</feature>
<dbReference type="CDD" id="cd03684">
    <property type="entry name" value="ClC_3_like"/>
    <property type="match status" value="1"/>
</dbReference>
<dbReference type="AlphaFoldDB" id="A0A6A6CDM3"/>
<feature type="compositionally biased region" description="Low complexity" evidence="10">
    <location>
        <begin position="890"/>
        <end position="901"/>
    </location>
</feature>
<dbReference type="Proteomes" id="UP000799537">
    <property type="component" value="Unassembled WGS sequence"/>
</dbReference>
<feature type="transmembrane region" description="Helical" evidence="9">
    <location>
        <begin position="554"/>
        <end position="573"/>
    </location>
</feature>
<evidence type="ECO:0000256" key="4">
    <source>
        <dbReference type="ARBA" id="ARBA00022989"/>
    </source>
</evidence>
<keyword evidence="7 9" id="KW-0868">Chloride</keyword>
<evidence type="ECO:0000256" key="7">
    <source>
        <dbReference type="ARBA" id="ARBA00023214"/>
    </source>
</evidence>
<dbReference type="InterPro" id="IPR014743">
    <property type="entry name" value="Cl-channel_core"/>
</dbReference>
<feature type="transmembrane region" description="Helical" evidence="9">
    <location>
        <begin position="638"/>
        <end position="659"/>
    </location>
</feature>
<feature type="transmembrane region" description="Helical" evidence="9">
    <location>
        <begin position="512"/>
        <end position="533"/>
    </location>
</feature>
<keyword evidence="2 9" id="KW-0813">Transport</keyword>
<evidence type="ECO:0000256" key="1">
    <source>
        <dbReference type="ARBA" id="ARBA00004141"/>
    </source>
</evidence>
<dbReference type="PANTHER" id="PTHR45711:SF3">
    <property type="entry name" value="CLC CHANNEL"/>
    <property type="match status" value="1"/>
</dbReference>
<dbReference type="PANTHER" id="PTHR45711">
    <property type="entry name" value="CHLORIDE CHANNEL PROTEIN"/>
    <property type="match status" value="1"/>
</dbReference>
<evidence type="ECO:0000259" key="11">
    <source>
        <dbReference type="PROSITE" id="PS51371"/>
    </source>
</evidence>
<feature type="domain" description="CBS" evidence="11">
    <location>
        <begin position="904"/>
        <end position="959"/>
    </location>
</feature>
<feature type="transmembrane region" description="Helical" evidence="9">
    <location>
        <begin position="438"/>
        <end position="462"/>
    </location>
</feature>
<keyword evidence="4 9" id="KW-1133">Transmembrane helix</keyword>
<dbReference type="GO" id="GO:0005794">
    <property type="term" value="C:Golgi apparatus"/>
    <property type="evidence" value="ECO:0007669"/>
    <property type="project" value="TreeGrafter"/>
</dbReference>
<keyword evidence="13" id="KW-1185">Reference proteome</keyword>
<dbReference type="PRINTS" id="PR00762">
    <property type="entry name" value="CLCHANNEL"/>
</dbReference>
<dbReference type="GO" id="GO:0005769">
    <property type="term" value="C:early endosome"/>
    <property type="evidence" value="ECO:0007669"/>
    <property type="project" value="TreeGrafter"/>
</dbReference>
<feature type="compositionally biased region" description="Acidic residues" evidence="10">
    <location>
        <begin position="18"/>
        <end position="30"/>
    </location>
</feature>
<keyword evidence="3 9" id="KW-0812">Transmembrane</keyword>
<feature type="region of interest" description="Disordered" evidence="10">
    <location>
        <begin position="324"/>
        <end position="349"/>
    </location>
</feature>
<dbReference type="InterPro" id="IPR046342">
    <property type="entry name" value="CBS_dom_sf"/>
</dbReference>
<protein>
    <recommendedName>
        <fullName evidence="9">Chloride channel protein</fullName>
    </recommendedName>
</protein>
<feature type="transmembrane region" description="Helical" evidence="9">
    <location>
        <begin position="284"/>
        <end position="303"/>
    </location>
</feature>
<evidence type="ECO:0000313" key="13">
    <source>
        <dbReference type="Proteomes" id="UP000799537"/>
    </source>
</evidence>
<keyword evidence="5 9" id="KW-0406">Ion transport</keyword>
<feature type="region of interest" description="Disordered" evidence="10">
    <location>
        <begin position="1"/>
        <end position="131"/>
    </location>
</feature>
<dbReference type="GO" id="GO:0005247">
    <property type="term" value="F:voltage-gated chloride channel activity"/>
    <property type="evidence" value="ECO:0007669"/>
    <property type="project" value="TreeGrafter"/>
</dbReference>
<evidence type="ECO:0000313" key="12">
    <source>
        <dbReference type="EMBL" id="KAF2165327.1"/>
    </source>
</evidence>
<dbReference type="OrthoDB" id="44789at2759"/>
<dbReference type="GO" id="GO:0005886">
    <property type="term" value="C:plasma membrane"/>
    <property type="evidence" value="ECO:0007669"/>
    <property type="project" value="TreeGrafter"/>
</dbReference>
<sequence>MPKSVASYHSLASSQHNDDDDDYEINEQEAEAIRNAYRNAFNATGQPLSPVDTREGFDASRRRMDSSRRSDGDLRLRVNSSRGRAADERTGLLSTPDVPRSGYRTTSVPGTPRYGFSRKHSYINSTRGGSRRGSFAKGLMKALGSSTDRETRPDPVPGKRPLYWDDRVWYDQFTSTDWVHDSIADAFRMKELRGRKDFWGRTKAFFDGAQGWVLVFIIGCVTAAFAYFIDVTEAAIFDFKSGYCVNHWWYSKRQCCSGASVCDSWHRWSNLIHHEDERHIWTDYGAYVAWCVGLSLISCLVTLRTKTTISSAISLSTLDENLGADHHRDNKDHTEGGNGTDSPTSRFQEAARRPPVVYYPAAGSGVAEVRVILSGFVLHGYLGVRTLLCKTIGLILSVASGLSLGKEGPYVHIATCIGNIATRLSSKYRNNDAKRREVMSAAAAAGVAVAFGAPIGGVLFSLEEVSYYFPPKTLFRTFFCCIAAALSLKALNPYGTNKIVLFEVRYLVDWKFFEIIAFACLGILGGALGALFIKASKLWAKTFRRIGVIKDYPLLEVLLVALLTGLVSFWNRYTRLPVAELLYEMSAPCSSFSGDGSAPLCPTEEKIPYTIYYLCWAFIVKAFLTTVTFGIKVPAGIYVPSMVVGGLLGRIVGHIVQLLTLKYPDLAFFAHCDHDGNPESCVVPGVYALVAAGATMCGVTRLSVTLAVILFELTGSLEHVLPFSLGVLIAKWTADAIEPLSIYDLLTDMNAYPYLDHKVRPVFTTDLGDITPEPTPNRYIDISASPLVPAKQLRFKLEYLHMSGEIDGGLPILKDGVLVGLIPGPDLEYALDRLPSEEDTMCLMNAHDQALHHDDQAHPSTNAVDTDDDDDATAREGESSDAEAQRRTSDGSTTTDPTDFSPYIDPSPVALDITSPMDLVYECFVKLGLRYICVLYDGKYAGMVHKKSFVRYVKHVHDEDRKRGGMIQRGF</sequence>
<dbReference type="Pfam" id="PF00654">
    <property type="entry name" value="Voltage_CLC"/>
    <property type="match status" value="1"/>
</dbReference>
<evidence type="ECO:0000256" key="2">
    <source>
        <dbReference type="ARBA" id="ARBA00022448"/>
    </source>
</evidence>
<dbReference type="RefSeq" id="XP_033666216.1">
    <property type="nucleotide sequence ID" value="XM_033807118.1"/>
</dbReference>
<dbReference type="GeneID" id="54560390"/>
<reference evidence="12" key="1">
    <citation type="journal article" date="2020" name="Stud. Mycol.">
        <title>101 Dothideomycetes genomes: a test case for predicting lifestyles and emergence of pathogens.</title>
        <authorList>
            <person name="Haridas S."/>
            <person name="Albert R."/>
            <person name="Binder M."/>
            <person name="Bloem J."/>
            <person name="Labutti K."/>
            <person name="Salamov A."/>
            <person name="Andreopoulos B."/>
            <person name="Baker S."/>
            <person name="Barry K."/>
            <person name="Bills G."/>
            <person name="Bluhm B."/>
            <person name="Cannon C."/>
            <person name="Castanera R."/>
            <person name="Culley D."/>
            <person name="Daum C."/>
            <person name="Ezra D."/>
            <person name="Gonzalez J."/>
            <person name="Henrissat B."/>
            <person name="Kuo A."/>
            <person name="Liang C."/>
            <person name="Lipzen A."/>
            <person name="Lutzoni F."/>
            <person name="Magnuson J."/>
            <person name="Mondo S."/>
            <person name="Nolan M."/>
            <person name="Ohm R."/>
            <person name="Pangilinan J."/>
            <person name="Park H.-J."/>
            <person name="Ramirez L."/>
            <person name="Alfaro M."/>
            <person name="Sun H."/>
            <person name="Tritt A."/>
            <person name="Yoshinaga Y."/>
            <person name="Zwiers L.-H."/>
            <person name="Turgeon B."/>
            <person name="Goodwin S."/>
            <person name="Spatafora J."/>
            <person name="Crous P."/>
            <person name="Grigoriev I."/>
        </authorList>
    </citation>
    <scope>NUCLEOTIDE SEQUENCE</scope>
    <source>
        <strain evidence="12">ATCC 36951</strain>
    </source>
</reference>
<comment type="similarity">
    <text evidence="9">Belongs to the chloride channel (TC 2.A.49) family.</text>
</comment>
<evidence type="ECO:0000256" key="5">
    <source>
        <dbReference type="ARBA" id="ARBA00023065"/>
    </source>
</evidence>
<dbReference type="SUPFAM" id="SSF54631">
    <property type="entry name" value="CBS-domain pair"/>
    <property type="match status" value="1"/>
</dbReference>
<evidence type="ECO:0000256" key="10">
    <source>
        <dbReference type="SAM" id="MobiDB-lite"/>
    </source>
</evidence>
<feature type="compositionally biased region" description="Basic and acidic residues" evidence="10">
    <location>
        <begin position="52"/>
        <end position="76"/>
    </location>
</feature>
<dbReference type="Gene3D" id="1.10.3080.10">
    <property type="entry name" value="Clc chloride channel"/>
    <property type="match status" value="1"/>
</dbReference>
<keyword evidence="6 9" id="KW-0472">Membrane</keyword>
<evidence type="ECO:0000256" key="3">
    <source>
        <dbReference type="ARBA" id="ARBA00022692"/>
    </source>
</evidence>
<name>A0A6A6CDM3_ZASCE</name>
<dbReference type="EMBL" id="ML993600">
    <property type="protein sequence ID" value="KAF2165327.1"/>
    <property type="molecule type" value="Genomic_DNA"/>
</dbReference>
<dbReference type="InterPro" id="IPR000644">
    <property type="entry name" value="CBS_dom"/>
</dbReference>
<dbReference type="FunFam" id="1.10.3080.10:FF:000013">
    <property type="entry name" value="Voltage-gated chloride channel (ClcA)"/>
    <property type="match status" value="1"/>
</dbReference>
<dbReference type="InterPro" id="IPR001807">
    <property type="entry name" value="ClC"/>
</dbReference>
<accession>A0A6A6CDM3</accession>
<feature type="compositionally biased region" description="Basic and acidic residues" evidence="10">
    <location>
        <begin position="872"/>
        <end position="889"/>
    </location>
</feature>
<keyword evidence="8" id="KW-0129">CBS domain</keyword>
<proteinExistence type="inferred from homology"/>
<evidence type="ECO:0000256" key="6">
    <source>
        <dbReference type="ARBA" id="ARBA00023136"/>
    </source>
</evidence>
<organism evidence="12 13">
    <name type="scientific">Zasmidium cellare ATCC 36951</name>
    <dbReference type="NCBI Taxonomy" id="1080233"/>
    <lineage>
        <taxon>Eukaryota</taxon>
        <taxon>Fungi</taxon>
        <taxon>Dikarya</taxon>
        <taxon>Ascomycota</taxon>
        <taxon>Pezizomycotina</taxon>
        <taxon>Dothideomycetes</taxon>
        <taxon>Dothideomycetidae</taxon>
        <taxon>Mycosphaerellales</taxon>
        <taxon>Mycosphaerellaceae</taxon>
        <taxon>Zasmidium</taxon>
    </lineage>
</organism>
<evidence type="ECO:0000256" key="9">
    <source>
        <dbReference type="RuleBase" id="RU361221"/>
    </source>
</evidence>
<evidence type="ECO:0000256" key="8">
    <source>
        <dbReference type="PROSITE-ProRule" id="PRU00703"/>
    </source>
</evidence>
<feature type="transmembrane region" description="Helical" evidence="9">
    <location>
        <begin position="611"/>
        <end position="631"/>
    </location>
</feature>
<feature type="compositionally biased region" description="Basic and acidic residues" evidence="10">
    <location>
        <begin position="324"/>
        <end position="335"/>
    </location>
</feature>
<comment type="subcellular location">
    <subcellularLocation>
        <location evidence="1 9">Membrane</location>
        <topology evidence="1 9">Multi-pass membrane protein</topology>
    </subcellularLocation>
</comment>